<evidence type="ECO:0000313" key="4">
    <source>
        <dbReference type="Proteomes" id="UP000785613"/>
    </source>
</evidence>
<keyword evidence="4" id="KW-1185">Reference proteome</keyword>
<sequence>MAAGGQCHPQGRPGGSGRLPRQFPVPEMHGLPCPECDQGGRVRVCDVRCGFTCGLEPRLTAGSACARPASTFLRPRCIVHLSPFSEKRSMAEKSDILYGVAEANDETLAAMRLRAMASALGEPDHMDLDDDPALRVNIYAFGRNFVEECEVAAADQEGYVLVTSGMSDRLMTGPVDTDVDDTLAAELVWNVPDLNPAYFTTLRWLAKLPEIDRTWFGQGHTVPMPMSPLEGCAFKTFLFLPPIIRTDRELFEHIEHDGHAIGTLCVHLISDSEYALVRNSEEGLGEFLDLLDDHDHPHVFNPVRRPYV</sequence>
<reference evidence="3 4" key="1">
    <citation type="submission" date="2019-09" db="EMBL/GenBank/DDBJ databases">
        <title>Taxonomy of Antarctic Massilia spp.: description of Massilia rubra sp. nov., Massilia aquatica sp. nov., Massilia mucilaginosa sp. nov., Massilia frigida sp. nov. isolated from streams, lakes and regoliths.</title>
        <authorList>
            <person name="Holochova P."/>
            <person name="Sedlacek I."/>
            <person name="Kralova S."/>
            <person name="Maslanova I."/>
            <person name="Busse H.-J."/>
            <person name="Stankova E."/>
            <person name="Vrbovska V."/>
            <person name="Kovarovic V."/>
            <person name="Bartak M."/>
            <person name="Svec P."/>
            <person name="Pantucek R."/>
        </authorList>
    </citation>
    <scope>NUCLEOTIDE SEQUENCE [LARGE SCALE GENOMIC DNA]</scope>
    <source>
        <strain evidence="3 4">CCM 8692</strain>
    </source>
</reference>
<proteinExistence type="predicted"/>
<name>A0ABX0LU29_9BURK</name>
<evidence type="ECO:0000259" key="2">
    <source>
        <dbReference type="Pfam" id="PF05076"/>
    </source>
</evidence>
<comment type="caution">
    <text evidence="3">The sequence shown here is derived from an EMBL/GenBank/DDBJ whole genome shotgun (WGS) entry which is preliminary data.</text>
</comment>
<accession>A0ABX0LU29</accession>
<protein>
    <submittedName>
        <fullName evidence="3">Suppressor of fused domain protein</fullName>
    </submittedName>
</protein>
<feature type="domain" description="Suppressor of fused-like" evidence="2">
    <location>
        <begin position="156"/>
        <end position="305"/>
    </location>
</feature>
<gene>
    <name evidence="3" type="ORF">F0185_33005</name>
</gene>
<dbReference type="Pfam" id="PF05076">
    <property type="entry name" value="SUFU"/>
    <property type="match status" value="1"/>
</dbReference>
<feature type="region of interest" description="Disordered" evidence="1">
    <location>
        <begin position="1"/>
        <end position="23"/>
    </location>
</feature>
<organism evidence="3 4">
    <name type="scientific">Massilia rubra</name>
    <dbReference type="NCBI Taxonomy" id="2607910"/>
    <lineage>
        <taxon>Bacteria</taxon>
        <taxon>Pseudomonadati</taxon>
        <taxon>Pseudomonadota</taxon>
        <taxon>Betaproteobacteria</taxon>
        <taxon>Burkholderiales</taxon>
        <taxon>Oxalobacteraceae</taxon>
        <taxon>Telluria group</taxon>
        <taxon>Massilia</taxon>
    </lineage>
</organism>
<dbReference type="Proteomes" id="UP000785613">
    <property type="component" value="Unassembled WGS sequence"/>
</dbReference>
<dbReference type="EMBL" id="VUYU01000047">
    <property type="protein sequence ID" value="NHZ38368.1"/>
    <property type="molecule type" value="Genomic_DNA"/>
</dbReference>
<evidence type="ECO:0000313" key="3">
    <source>
        <dbReference type="EMBL" id="NHZ38368.1"/>
    </source>
</evidence>
<evidence type="ECO:0000256" key="1">
    <source>
        <dbReference type="SAM" id="MobiDB-lite"/>
    </source>
</evidence>
<dbReference type="InterPro" id="IPR020941">
    <property type="entry name" value="SUFU-like_domain"/>
</dbReference>